<feature type="compositionally biased region" description="Basic and acidic residues" evidence="9">
    <location>
        <begin position="459"/>
        <end position="471"/>
    </location>
</feature>
<evidence type="ECO:0000256" key="9">
    <source>
        <dbReference type="SAM" id="MobiDB-lite"/>
    </source>
</evidence>
<dbReference type="PANTHER" id="PTHR34820">
    <property type="entry name" value="INNER MEMBRANE PROTEIN YEBZ"/>
    <property type="match status" value="1"/>
</dbReference>
<feature type="domain" description="Copper resistance protein D" evidence="13">
    <location>
        <begin position="350"/>
        <end position="420"/>
    </location>
</feature>
<feature type="transmembrane region" description="Helical" evidence="10">
    <location>
        <begin position="245"/>
        <end position="266"/>
    </location>
</feature>
<feature type="transmembrane region" description="Helical" evidence="10">
    <location>
        <begin position="278"/>
        <end position="300"/>
    </location>
</feature>
<evidence type="ECO:0000256" key="10">
    <source>
        <dbReference type="SAM" id="Phobius"/>
    </source>
</evidence>
<feature type="region of interest" description="Disordered" evidence="9">
    <location>
        <begin position="423"/>
        <end position="612"/>
    </location>
</feature>
<evidence type="ECO:0000256" key="2">
    <source>
        <dbReference type="ARBA" id="ARBA00022475"/>
    </source>
</evidence>
<evidence type="ECO:0000313" key="14">
    <source>
        <dbReference type="EMBL" id="MDI3420487.1"/>
    </source>
</evidence>
<evidence type="ECO:0000256" key="3">
    <source>
        <dbReference type="ARBA" id="ARBA00022692"/>
    </source>
</evidence>
<protein>
    <submittedName>
        <fullName evidence="14">Copper resistance protein CopC</fullName>
    </submittedName>
</protein>
<dbReference type="InterPro" id="IPR014755">
    <property type="entry name" value="Cu-Rt/internalin_Ig-like"/>
</dbReference>
<gene>
    <name evidence="14" type="ORF">QIT00_18325</name>
</gene>
<feature type="chain" id="PRO_5047020338" evidence="11">
    <location>
        <begin position="40"/>
        <end position="775"/>
    </location>
</feature>
<feature type="region of interest" description="Disordered" evidence="9">
    <location>
        <begin position="641"/>
        <end position="679"/>
    </location>
</feature>
<feature type="compositionally biased region" description="Acidic residues" evidence="9">
    <location>
        <begin position="563"/>
        <end position="573"/>
    </location>
</feature>
<evidence type="ECO:0000256" key="6">
    <source>
        <dbReference type="ARBA" id="ARBA00022989"/>
    </source>
</evidence>
<dbReference type="SUPFAM" id="SSF81296">
    <property type="entry name" value="E set domains"/>
    <property type="match status" value="1"/>
</dbReference>
<dbReference type="RefSeq" id="WP_282536364.1">
    <property type="nucleotide sequence ID" value="NZ_JASCIS010000017.1"/>
</dbReference>
<dbReference type="PANTHER" id="PTHR34820:SF4">
    <property type="entry name" value="INNER MEMBRANE PROTEIN YEBZ"/>
    <property type="match status" value="1"/>
</dbReference>
<feature type="transmembrane region" description="Helical" evidence="10">
    <location>
        <begin position="350"/>
        <end position="371"/>
    </location>
</feature>
<keyword evidence="4" id="KW-0479">Metal-binding</keyword>
<dbReference type="InterPro" id="IPR032694">
    <property type="entry name" value="CopC/D"/>
</dbReference>
<keyword evidence="5 11" id="KW-0732">Signal</keyword>
<keyword evidence="2" id="KW-1003">Cell membrane</keyword>
<evidence type="ECO:0000256" key="7">
    <source>
        <dbReference type="ARBA" id="ARBA00023008"/>
    </source>
</evidence>
<feature type="compositionally biased region" description="Low complexity" evidence="9">
    <location>
        <begin position="492"/>
        <end position="501"/>
    </location>
</feature>
<evidence type="ECO:0000259" key="12">
    <source>
        <dbReference type="Pfam" id="PF04234"/>
    </source>
</evidence>
<feature type="transmembrane region" description="Helical" evidence="10">
    <location>
        <begin position="164"/>
        <end position="184"/>
    </location>
</feature>
<accession>A0ABT6SXZ7</accession>
<dbReference type="Gene3D" id="2.60.40.1220">
    <property type="match status" value="1"/>
</dbReference>
<feature type="domain" description="CopC" evidence="12">
    <location>
        <begin position="38"/>
        <end position="135"/>
    </location>
</feature>
<dbReference type="InterPro" id="IPR007348">
    <property type="entry name" value="CopC_dom"/>
</dbReference>
<proteinExistence type="predicted"/>
<keyword evidence="6 10" id="KW-1133">Transmembrane helix</keyword>
<dbReference type="Proteomes" id="UP001237105">
    <property type="component" value="Unassembled WGS sequence"/>
</dbReference>
<dbReference type="InterPro" id="IPR014756">
    <property type="entry name" value="Ig_E-set"/>
</dbReference>
<evidence type="ECO:0000256" key="5">
    <source>
        <dbReference type="ARBA" id="ARBA00022729"/>
    </source>
</evidence>
<feature type="compositionally biased region" description="Basic and acidic residues" evidence="9">
    <location>
        <begin position="574"/>
        <end position="587"/>
    </location>
</feature>
<evidence type="ECO:0000256" key="11">
    <source>
        <dbReference type="SAM" id="SignalP"/>
    </source>
</evidence>
<feature type="signal peptide" evidence="11">
    <location>
        <begin position="1"/>
        <end position="39"/>
    </location>
</feature>
<feature type="compositionally biased region" description="Basic and acidic residues" evidence="9">
    <location>
        <begin position="520"/>
        <end position="551"/>
    </location>
</feature>
<evidence type="ECO:0000256" key="8">
    <source>
        <dbReference type="ARBA" id="ARBA00023136"/>
    </source>
</evidence>
<feature type="transmembrane region" description="Helical" evidence="10">
    <location>
        <begin position="196"/>
        <end position="214"/>
    </location>
</feature>
<reference evidence="14 15" key="1">
    <citation type="submission" date="2023-05" db="EMBL/GenBank/DDBJ databases">
        <title>Draft genome sequence of Streptomyces sp. B-S-A12 isolated from a cave soil in Thailand.</title>
        <authorList>
            <person name="Chamroensaksri N."/>
            <person name="Muangham S."/>
        </authorList>
    </citation>
    <scope>NUCLEOTIDE SEQUENCE [LARGE SCALE GENOMIC DNA]</scope>
    <source>
        <strain evidence="14 15">B-S-A12</strain>
    </source>
</reference>
<dbReference type="InterPro" id="IPR008457">
    <property type="entry name" value="Cu-R_CopD_dom"/>
</dbReference>
<feature type="compositionally biased region" description="Low complexity" evidence="9">
    <location>
        <begin position="425"/>
        <end position="438"/>
    </location>
</feature>
<name>A0ABT6SXZ7_9ACTN</name>
<dbReference type="Pfam" id="PF04234">
    <property type="entry name" value="CopC"/>
    <property type="match status" value="1"/>
</dbReference>
<sequence length="775" mass="80101">MLSTAPRLGRAGPLLHLVLLLAATVGVLLAGAAPASAHAALTGSDPKQGAVVQQAPKEVTLQFSEQVAMSDDSIRVLDPKGKRVDTGELQDLCSGSVVKYGVPLHSGLPEGTFTVAWKAVSADSHPVSGAFSFSIGAPSKTSVALPEQAAGGGPVGMLYNIARYVSYAGFTLLVGAAAFLLACWRQGVGVRAMQRLVAYSWVGLTGGTLALLVLRGPYTDSGKLADVLNLGGLGAVLETKTGAALVSRLLLLGAAALFVVVLFGAYARREDPAEKRDLTFGLAVGGGVVAAGLASTWALAEHASTGIQTAIAMPVDVVHLLAVAAWLGGLTALLAALYRAPADQPVGRGAVLRFSRIAFGSVLVLVATGLYQSWRQVGSWNALVSTAYGQLLLVKVGLVVLLVGVASISRRWTARIVRGAEPEAAEGVPEGTEVAEGAEGAEGGTEREAGLAGQAARVVEQRAGRHADEPVSVRTSPATGTAPEAETDGDADAAPAAAPEPDSGPEPERDSGPERGSGPEPERGSRPEPEPDSRPEPEPDSQPKPERDSGPERGSGPGPEPEPGPEPDPDPAPDPDHDPDPDPDPERAAQLARQRAAVDTARKKRIRDADPDRAGLRRSVLAEAAVAVVLLAVTTALTTTEPGRTQEQVDRASAATGSAVPNRPVNITLPFDTGGQDGRGTVRIDLDPGRTGSNTLHVYAERPNGKAFDVPELKVALTLKAKDIGPLPVEPDRISTGHWSSAGVQVPMPGNWQLSVTVRTSDIDQVTVHKNVKIG</sequence>
<keyword evidence="3 10" id="KW-0812">Transmembrane</keyword>
<evidence type="ECO:0000259" key="13">
    <source>
        <dbReference type="Pfam" id="PF05425"/>
    </source>
</evidence>
<keyword evidence="7" id="KW-0186">Copper</keyword>
<feature type="transmembrane region" description="Helical" evidence="10">
    <location>
        <begin position="320"/>
        <end position="338"/>
    </location>
</feature>
<evidence type="ECO:0000256" key="1">
    <source>
        <dbReference type="ARBA" id="ARBA00004651"/>
    </source>
</evidence>
<dbReference type="Pfam" id="PF05425">
    <property type="entry name" value="CopD"/>
    <property type="match status" value="1"/>
</dbReference>
<comment type="caution">
    <text evidence="14">The sequence shown here is derived from an EMBL/GenBank/DDBJ whole genome shotgun (WGS) entry which is preliminary data.</text>
</comment>
<feature type="compositionally biased region" description="Low complexity" evidence="9">
    <location>
        <begin position="588"/>
        <end position="597"/>
    </location>
</feature>
<organism evidence="14 15">
    <name type="scientific">Streptomyces luteolus</name>
    <dbReference type="NCBI Taxonomy" id="3043615"/>
    <lineage>
        <taxon>Bacteria</taxon>
        <taxon>Bacillati</taxon>
        <taxon>Actinomycetota</taxon>
        <taxon>Actinomycetes</taxon>
        <taxon>Kitasatosporales</taxon>
        <taxon>Streptomycetaceae</taxon>
        <taxon>Streptomyces</taxon>
    </lineage>
</organism>
<evidence type="ECO:0000256" key="4">
    <source>
        <dbReference type="ARBA" id="ARBA00022723"/>
    </source>
</evidence>
<keyword evidence="15" id="KW-1185">Reference proteome</keyword>
<dbReference type="EMBL" id="JASCIS010000017">
    <property type="protein sequence ID" value="MDI3420487.1"/>
    <property type="molecule type" value="Genomic_DNA"/>
</dbReference>
<feature type="transmembrane region" description="Helical" evidence="10">
    <location>
        <begin position="391"/>
        <end position="408"/>
    </location>
</feature>
<comment type="subcellular location">
    <subcellularLocation>
        <location evidence="1">Cell membrane</location>
        <topology evidence="1">Multi-pass membrane protein</topology>
    </subcellularLocation>
</comment>
<keyword evidence="8 10" id="KW-0472">Membrane</keyword>
<evidence type="ECO:0000313" key="15">
    <source>
        <dbReference type="Proteomes" id="UP001237105"/>
    </source>
</evidence>